<dbReference type="Proteomes" id="UP000219374">
    <property type="component" value="Unassembled WGS sequence"/>
</dbReference>
<organism evidence="1 2">
    <name type="scientific">Pseudoxanthomonas wuyuanensis</name>
    <dbReference type="NCBI Taxonomy" id="1073196"/>
    <lineage>
        <taxon>Bacteria</taxon>
        <taxon>Pseudomonadati</taxon>
        <taxon>Pseudomonadota</taxon>
        <taxon>Gammaproteobacteria</taxon>
        <taxon>Lysobacterales</taxon>
        <taxon>Lysobacteraceae</taxon>
        <taxon>Pseudoxanthomonas</taxon>
    </lineage>
</organism>
<protein>
    <recommendedName>
        <fullName evidence="3">DUF3348 domain-containing protein</fullName>
    </recommendedName>
</protein>
<dbReference type="InterPro" id="IPR021783">
    <property type="entry name" value="DUF3348"/>
</dbReference>
<evidence type="ECO:0008006" key="3">
    <source>
        <dbReference type="Google" id="ProtNLM"/>
    </source>
</evidence>
<evidence type="ECO:0000313" key="2">
    <source>
        <dbReference type="Proteomes" id="UP000219374"/>
    </source>
</evidence>
<reference evidence="1 2" key="1">
    <citation type="submission" date="2017-09" db="EMBL/GenBank/DDBJ databases">
        <authorList>
            <person name="Ehlers B."/>
            <person name="Leendertz F.H."/>
        </authorList>
    </citation>
    <scope>NUCLEOTIDE SEQUENCE [LARGE SCALE GENOMIC DNA]</scope>
    <source>
        <strain evidence="1 2">CGMCC 1.10978</strain>
    </source>
</reference>
<keyword evidence="2" id="KW-1185">Reference proteome</keyword>
<sequence length="260" mass="27861">MAVFLACRILEASQRALVRGPTFIRLLARLTDGGVPPSCPSLPERLSEWIDWTRAVALSRVLDGRPAAAGPAGPVFDGAEEAACADARATLTGAIACGDGLAAPAHSGPAGLPGAVPGVPAEADYAVFRKHYLAMQRAMLTATGRLRGRLRDMLARTSADMARLAELDAFMEQVLSPREQALLATVPNLLGEHFERLRLAAHEVRNNPQAPGDAEAWLDVFRRDMQNVLLAELDVRFLPLEGLLAALRSHSQGRHVQISA</sequence>
<evidence type="ECO:0000313" key="1">
    <source>
        <dbReference type="EMBL" id="SOD55009.1"/>
    </source>
</evidence>
<gene>
    <name evidence="1" type="ORF">SAMN06296416_105283</name>
</gene>
<name>A0A286D8N2_9GAMM</name>
<dbReference type="EMBL" id="OCND01000005">
    <property type="protein sequence ID" value="SOD55009.1"/>
    <property type="molecule type" value="Genomic_DNA"/>
</dbReference>
<dbReference type="AlphaFoldDB" id="A0A286D8N2"/>
<accession>A0A286D8N2</accession>
<proteinExistence type="predicted"/>
<dbReference type="Pfam" id="PF11828">
    <property type="entry name" value="DUF3348"/>
    <property type="match status" value="1"/>
</dbReference>